<name>A0A395JSA9_9GAMM</name>
<keyword evidence="3" id="KW-1185">Reference proteome</keyword>
<dbReference type="InParanoid" id="A0A395JSA9"/>
<accession>A0A395JSA9</accession>
<dbReference type="EMBL" id="QNRT01000001">
    <property type="protein sequence ID" value="RBP53346.1"/>
    <property type="molecule type" value="Genomic_DNA"/>
</dbReference>
<dbReference type="RefSeq" id="WP_211316836.1">
    <property type="nucleotide sequence ID" value="NZ_QNRT01000001.1"/>
</dbReference>
<protein>
    <submittedName>
        <fullName evidence="2">Uncharacterized protein DUF1801</fullName>
    </submittedName>
</protein>
<dbReference type="SUPFAM" id="SSF159888">
    <property type="entry name" value="YdhG-like"/>
    <property type="match status" value="1"/>
</dbReference>
<dbReference type="InterPro" id="IPR014922">
    <property type="entry name" value="YdhG-like"/>
</dbReference>
<dbReference type="AlphaFoldDB" id="A0A395JSA9"/>
<gene>
    <name evidence="2" type="ORF">DFR28_101732</name>
</gene>
<dbReference type="Pfam" id="PF08818">
    <property type="entry name" value="DUF1801"/>
    <property type="match status" value="1"/>
</dbReference>
<evidence type="ECO:0000313" key="2">
    <source>
        <dbReference type="EMBL" id="RBP53346.1"/>
    </source>
</evidence>
<sequence length="146" mass="16686">MKANNLPMPTSVQQAFDAYPTEIRTVMQCLRELIFDVAKQWQLGPVNESLKWGEPSYTVTGGSPVRIDWKAKQPDQVGLYFHCQTSLVETFRELYKESLSFSANRSIVVPYQSTDTLNDLPLAELEHCVLLAFKYHKLKHLPLLGE</sequence>
<evidence type="ECO:0000259" key="1">
    <source>
        <dbReference type="Pfam" id="PF08818"/>
    </source>
</evidence>
<reference evidence="2 3" key="1">
    <citation type="submission" date="2018-06" db="EMBL/GenBank/DDBJ databases">
        <title>Genomic Encyclopedia of Type Strains, Phase IV (KMG-IV): sequencing the most valuable type-strain genomes for metagenomic binning, comparative biology and taxonomic classification.</title>
        <authorList>
            <person name="Goeker M."/>
        </authorList>
    </citation>
    <scope>NUCLEOTIDE SEQUENCE [LARGE SCALE GENOMIC DNA]</scope>
    <source>
        <strain evidence="2 3">DSM 24032</strain>
    </source>
</reference>
<evidence type="ECO:0000313" key="3">
    <source>
        <dbReference type="Proteomes" id="UP000253083"/>
    </source>
</evidence>
<organism evidence="2 3">
    <name type="scientific">Arenicella xantha</name>
    <dbReference type="NCBI Taxonomy" id="644221"/>
    <lineage>
        <taxon>Bacteria</taxon>
        <taxon>Pseudomonadati</taxon>
        <taxon>Pseudomonadota</taxon>
        <taxon>Gammaproteobacteria</taxon>
        <taxon>Arenicellales</taxon>
        <taxon>Arenicellaceae</taxon>
        <taxon>Arenicella</taxon>
    </lineage>
</organism>
<proteinExistence type="predicted"/>
<feature type="domain" description="YdhG-like" evidence="1">
    <location>
        <begin position="25"/>
        <end position="110"/>
    </location>
</feature>
<dbReference type="Proteomes" id="UP000253083">
    <property type="component" value="Unassembled WGS sequence"/>
</dbReference>
<comment type="caution">
    <text evidence="2">The sequence shown here is derived from an EMBL/GenBank/DDBJ whole genome shotgun (WGS) entry which is preliminary data.</text>
</comment>